<dbReference type="Pfam" id="PF07883">
    <property type="entry name" value="Cupin_2"/>
    <property type="match status" value="1"/>
</dbReference>
<dbReference type="EMBL" id="QJSP01000001">
    <property type="protein sequence ID" value="PYE20770.1"/>
    <property type="molecule type" value="Genomic_DNA"/>
</dbReference>
<keyword evidence="3" id="KW-1185">Reference proteome</keyword>
<evidence type="ECO:0000313" key="2">
    <source>
        <dbReference type="EMBL" id="PYE20770.1"/>
    </source>
</evidence>
<gene>
    <name evidence="2" type="ORF">DFR67_101161</name>
</gene>
<proteinExistence type="predicted"/>
<reference evidence="2 3" key="1">
    <citation type="submission" date="2018-06" db="EMBL/GenBank/DDBJ databases">
        <title>Genomic Encyclopedia of Type Strains, Phase IV (KMG-IV): sequencing the most valuable type-strain genomes for metagenomic binning, comparative biology and taxonomic classification.</title>
        <authorList>
            <person name="Goeker M."/>
        </authorList>
    </citation>
    <scope>NUCLEOTIDE SEQUENCE [LARGE SCALE GENOMIC DNA]</scope>
    <source>
        <strain evidence="2 3">DSM 45521</strain>
    </source>
</reference>
<dbReference type="InterPro" id="IPR014710">
    <property type="entry name" value="RmlC-like_jellyroll"/>
</dbReference>
<dbReference type="SUPFAM" id="SSF51182">
    <property type="entry name" value="RmlC-like cupins"/>
    <property type="match status" value="1"/>
</dbReference>
<dbReference type="AlphaFoldDB" id="A0A318S249"/>
<evidence type="ECO:0000259" key="1">
    <source>
        <dbReference type="Pfam" id="PF07883"/>
    </source>
</evidence>
<name>A0A318S249_WILLI</name>
<comment type="caution">
    <text evidence="2">The sequence shown here is derived from an EMBL/GenBank/DDBJ whole genome shotgun (WGS) entry which is preliminary data.</text>
</comment>
<dbReference type="OrthoDB" id="5145129at2"/>
<dbReference type="InterPro" id="IPR011051">
    <property type="entry name" value="RmlC_Cupin_sf"/>
</dbReference>
<dbReference type="InterPro" id="IPR013096">
    <property type="entry name" value="Cupin_2"/>
</dbReference>
<feature type="domain" description="Cupin type-2" evidence="1">
    <location>
        <begin position="36"/>
        <end position="86"/>
    </location>
</feature>
<evidence type="ECO:0000313" key="3">
    <source>
        <dbReference type="Proteomes" id="UP000247591"/>
    </source>
</evidence>
<dbReference type="RefSeq" id="WP_110467854.1">
    <property type="nucleotide sequence ID" value="NZ_QJSP01000001.1"/>
</dbReference>
<dbReference type="GO" id="GO:0016853">
    <property type="term" value="F:isomerase activity"/>
    <property type="evidence" value="ECO:0007669"/>
    <property type="project" value="UniProtKB-KW"/>
</dbReference>
<accession>A0A318S249</accession>
<sequence>MPIIRPHDAELFTAHGSTFASYVSQTRGARELCAWRLTVPAGQTGVAHRPSNEEVLLVLEGSLSVSLNGLVEEAGVGDVIVIPSNSEVKIDGGETDSTAWVTTTSGLQATTADGAVLSPPWAR</sequence>
<organism evidence="2 3">
    <name type="scientific">Williamsia limnetica</name>
    <dbReference type="NCBI Taxonomy" id="882452"/>
    <lineage>
        <taxon>Bacteria</taxon>
        <taxon>Bacillati</taxon>
        <taxon>Actinomycetota</taxon>
        <taxon>Actinomycetes</taxon>
        <taxon>Mycobacteriales</taxon>
        <taxon>Nocardiaceae</taxon>
        <taxon>Williamsia</taxon>
    </lineage>
</organism>
<dbReference type="Gene3D" id="2.60.120.10">
    <property type="entry name" value="Jelly Rolls"/>
    <property type="match status" value="1"/>
</dbReference>
<keyword evidence="2" id="KW-0413">Isomerase</keyword>
<protein>
    <submittedName>
        <fullName evidence="2">Mannose-6-phosphate isomerase-like protein (Cupin superfamily)</fullName>
    </submittedName>
</protein>
<dbReference type="Proteomes" id="UP000247591">
    <property type="component" value="Unassembled WGS sequence"/>
</dbReference>